<keyword evidence="3" id="KW-0675">Receptor</keyword>
<dbReference type="EMBL" id="MT671044">
    <property type="protein sequence ID" value="QNL15048.1"/>
    <property type="molecule type" value="mRNA"/>
</dbReference>
<dbReference type="AlphaFoldDB" id="A0A7G8Z9C3"/>
<evidence type="ECO:0000256" key="1">
    <source>
        <dbReference type="SAM" id="MobiDB-lite"/>
    </source>
</evidence>
<feature type="region of interest" description="Disordered" evidence="1">
    <location>
        <begin position="124"/>
        <end position="145"/>
    </location>
</feature>
<organism evidence="3">
    <name type="scientific">Aulacocentrum confusum</name>
    <dbReference type="NCBI Taxonomy" id="2767324"/>
    <lineage>
        <taxon>Eukaryota</taxon>
        <taxon>Metazoa</taxon>
        <taxon>Ecdysozoa</taxon>
        <taxon>Arthropoda</taxon>
        <taxon>Hexapoda</taxon>
        <taxon>Insecta</taxon>
        <taxon>Pterygota</taxon>
        <taxon>Neoptera</taxon>
        <taxon>Endopterygota</taxon>
        <taxon>Hymenoptera</taxon>
        <taxon>Apocrita</taxon>
        <taxon>Ichneumonoidea</taxon>
        <taxon>Braconidae</taxon>
        <taxon>Macrocentrinae</taxon>
        <taxon>Aulacocentrum</taxon>
    </lineage>
</organism>
<sequence length="198" mass="22035">MSHVELSQYAVYRETIRRLLAIVGLWPGEPPSLLCRFFMGVQLAILVATIVAIFCFLVANISDVAAVTVAASALMSFVSTFLKVKLSLCCQHLICIMFLTLKVFLAAHQAKECLQTSSDARPIFQRSSQPSNKSKQSSPRSRHFSTSDLALRRVHVRVNSNLRLQPVGIYCLPVSTSHQPCSVYLRTPCDLSLENFCE</sequence>
<proteinExistence type="evidence at transcript level"/>
<evidence type="ECO:0000256" key="2">
    <source>
        <dbReference type="SAM" id="Phobius"/>
    </source>
</evidence>
<reference evidence="3" key="1">
    <citation type="submission" date="2020-06" db="EMBL/GenBank/DDBJ databases">
        <authorList>
            <person name="Sheng S."/>
        </authorList>
    </citation>
    <scope>NUCLEOTIDE SEQUENCE</scope>
    <source>
        <tissue evidence="3">Antenna</tissue>
    </source>
</reference>
<protein>
    <submittedName>
        <fullName evidence="3">Olfactory receptor 104</fullName>
    </submittedName>
</protein>
<feature type="transmembrane region" description="Helical" evidence="2">
    <location>
        <begin position="37"/>
        <end position="59"/>
    </location>
</feature>
<name>A0A7G8Z9C3_9HYME</name>
<evidence type="ECO:0000313" key="3">
    <source>
        <dbReference type="EMBL" id="QNL15048.1"/>
    </source>
</evidence>
<gene>
    <name evidence="3" type="primary">OR104</name>
</gene>
<keyword evidence="2" id="KW-1133">Transmembrane helix</keyword>
<accession>A0A7G8Z9C3</accession>
<feature type="compositionally biased region" description="Low complexity" evidence="1">
    <location>
        <begin position="125"/>
        <end position="139"/>
    </location>
</feature>
<keyword evidence="2" id="KW-0472">Membrane</keyword>
<keyword evidence="2" id="KW-0812">Transmembrane</keyword>